<dbReference type="InParanoid" id="A0D212"/>
<name>A0D212_PARTE</name>
<accession>A0D212</accession>
<dbReference type="HOGENOM" id="CLU_967920_0_0_1"/>
<evidence type="ECO:0000313" key="2">
    <source>
        <dbReference type="EMBL" id="CAK77079.1"/>
    </source>
</evidence>
<evidence type="ECO:0000313" key="3">
    <source>
        <dbReference type="Proteomes" id="UP000000600"/>
    </source>
</evidence>
<dbReference type="KEGG" id="ptm:GSPATT00012585001"/>
<dbReference type="AlphaFoldDB" id="A0D212"/>
<dbReference type="Proteomes" id="UP000000600">
    <property type="component" value="Unassembled WGS sequence"/>
</dbReference>
<dbReference type="OMA" id="LYTEQFS"/>
<dbReference type="GeneID" id="5030260"/>
<gene>
    <name evidence="2" type="ORF">GSPATT00012585001</name>
</gene>
<evidence type="ECO:0000256" key="1">
    <source>
        <dbReference type="SAM" id="MobiDB-lite"/>
    </source>
</evidence>
<sequence>MQQFDVPFIRRQKQNTEIWKGHHFKDYSFEEERSSQIYKKQHRRKSCYCQMCGKMSLFQYAQMNLSTCINFLKNNHITQQKLQNQQELQKHKKQVGHNLSFFFRSKSITNFQHLLFENNARSKYRKSCDCSECGTQNNFQVKCQNYQMIKKQQLSPTNQFRIKKTIKRHQFRKLYTEQFSPSKNSELRHLKKRMIELDLNDNQLLTKFQLKRTKNPKLIHHQQSLNIFEISSRQKTDILSPLGNKRKHLPYLQLNSNRSPQQRLTQKQPISNYQRDNFKKHNQQSGIF</sequence>
<organism evidence="2 3">
    <name type="scientific">Paramecium tetraurelia</name>
    <dbReference type="NCBI Taxonomy" id="5888"/>
    <lineage>
        <taxon>Eukaryota</taxon>
        <taxon>Sar</taxon>
        <taxon>Alveolata</taxon>
        <taxon>Ciliophora</taxon>
        <taxon>Intramacronucleata</taxon>
        <taxon>Oligohymenophorea</taxon>
        <taxon>Peniculida</taxon>
        <taxon>Parameciidae</taxon>
        <taxon>Paramecium</taxon>
    </lineage>
</organism>
<proteinExistence type="predicted"/>
<feature type="region of interest" description="Disordered" evidence="1">
    <location>
        <begin position="254"/>
        <end position="288"/>
    </location>
</feature>
<dbReference type="OrthoDB" id="10284047at2759"/>
<feature type="compositionally biased region" description="Polar residues" evidence="1">
    <location>
        <begin position="254"/>
        <end position="275"/>
    </location>
</feature>
<dbReference type="RefSeq" id="XP_001444476.1">
    <property type="nucleotide sequence ID" value="XM_001444439.1"/>
</dbReference>
<protein>
    <submittedName>
        <fullName evidence="2">Uncharacterized protein</fullName>
    </submittedName>
</protein>
<reference evidence="2 3" key="1">
    <citation type="journal article" date="2006" name="Nature">
        <title>Global trends of whole-genome duplications revealed by the ciliate Paramecium tetraurelia.</title>
        <authorList>
            <consortium name="Genoscope"/>
            <person name="Aury J.-M."/>
            <person name="Jaillon O."/>
            <person name="Duret L."/>
            <person name="Noel B."/>
            <person name="Jubin C."/>
            <person name="Porcel B.M."/>
            <person name="Segurens B."/>
            <person name="Daubin V."/>
            <person name="Anthouard V."/>
            <person name="Aiach N."/>
            <person name="Arnaiz O."/>
            <person name="Billaut A."/>
            <person name="Beisson J."/>
            <person name="Blanc I."/>
            <person name="Bouhouche K."/>
            <person name="Camara F."/>
            <person name="Duharcourt S."/>
            <person name="Guigo R."/>
            <person name="Gogendeau D."/>
            <person name="Katinka M."/>
            <person name="Keller A.-M."/>
            <person name="Kissmehl R."/>
            <person name="Klotz C."/>
            <person name="Koll F."/>
            <person name="Le Moue A."/>
            <person name="Lepere C."/>
            <person name="Malinsky S."/>
            <person name="Nowacki M."/>
            <person name="Nowak J.K."/>
            <person name="Plattner H."/>
            <person name="Poulain J."/>
            <person name="Ruiz F."/>
            <person name="Serrano V."/>
            <person name="Zagulski M."/>
            <person name="Dessen P."/>
            <person name="Betermier M."/>
            <person name="Weissenbach J."/>
            <person name="Scarpelli C."/>
            <person name="Schachter V."/>
            <person name="Sperling L."/>
            <person name="Meyer E."/>
            <person name="Cohen J."/>
            <person name="Wincker P."/>
        </authorList>
    </citation>
    <scope>NUCLEOTIDE SEQUENCE [LARGE SCALE GENOMIC DNA]</scope>
    <source>
        <strain evidence="2 3">Stock d4-2</strain>
    </source>
</reference>
<keyword evidence="3" id="KW-1185">Reference proteome</keyword>
<dbReference type="EMBL" id="CT868263">
    <property type="protein sequence ID" value="CAK77079.1"/>
    <property type="molecule type" value="Genomic_DNA"/>
</dbReference>